<feature type="region of interest" description="Disordered" evidence="1">
    <location>
        <begin position="376"/>
        <end position="396"/>
    </location>
</feature>
<dbReference type="SUPFAM" id="SSF53474">
    <property type="entry name" value="alpha/beta-Hydrolases"/>
    <property type="match status" value="1"/>
</dbReference>
<protein>
    <recommendedName>
        <fullName evidence="2">T6SS Phospholipase effector Tle1-like catalytic domain-containing protein</fullName>
    </recommendedName>
</protein>
<comment type="caution">
    <text evidence="3">The sequence shown here is derived from an EMBL/GenBank/DDBJ whole genome shotgun (WGS) entry which is preliminary data.</text>
</comment>
<keyword evidence="4" id="KW-1185">Reference proteome</keyword>
<dbReference type="Proteomes" id="UP001499924">
    <property type="component" value="Unassembled WGS sequence"/>
</dbReference>
<dbReference type="InterPro" id="IPR029058">
    <property type="entry name" value="AB_hydrolase_fold"/>
</dbReference>
<evidence type="ECO:0000313" key="4">
    <source>
        <dbReference type="Proteomes" id="UP001499924"/>
    </source>
</evidence>
<reference evidence="4" key="1">
    <citation type="journal article" date="2019" name="Int. J. Syst. Evol. Microbiol.">
        <title>The Global Catalogue of Microorganisms (GCM) 10K type strain sequencing project: providing services to taxonomists for standard genome sequencing and annotation.</title>
        <authorList>
            <consortium name="The Broad Institute Genomics Platform"/>
            <consortium name="The Broad Institute Genome Sequencing Center for Infectious Disease"/>
            <person name="Wu L."/>
            <person name="Ma J."/>
        </authorList>
    </citation>
    <scope>NUCLEOTIDE SEQUENCE [LARGE SCALE GENOMIC DNA]</scope>
    <source>
        <strain evidence="4">JCM 15614</strain>
    </source>
</reference>
<evidence type="ECO:0000313" key="3">
    <source>
        <dbReference type="EMBL" id="GAA3168509.1"/>
    </source>
</evidence>
<dbReference type="Gene3D" id="2.60.120.430">
    <property type="entry name" value="Galactose-binding lectin"/>
    <property type="match status" value="1"/>
</dbReference>
<evidence type="ECO:0000256" key="1">
    <source>
        <dbReference type="SAM" id="MobiDB-lite"/>
    </source>
</evidence>
<gene>
    <name evidence="3" type="ORF">GCM10010531_21720</name>
</gene>
<dbReference type="InterPro" id="IPR018712">
    <property type="entry name" value="Tle1-like_cat"/>
</dbReference>
<dbReference type="RefSeq" id="WP_344688867.1">
    <property type="nucleotide sequence ID" value="NZ_BAAAVV010000004.1"/>
</dbReference>
<dbReference type="EMBL" id="BAAAVV010000004">
    <property type="protein sequence ID" value="GAA3168509.1"/>
    <property type="molecule type" value="Genomic_DNA"/>
</dbReference>
<feature type="domain" description="T6SS Phospholipase effector Tle1-like catalytic" evidence="2">
    <location>
        <begin position="3"/>
        <end position="261"/>
    </location>
</feature>
<accession>A0ABP6P5U1</accession>
<organism evidence="3 4">
    <name type="scientific">Blastococcus jejuensis</name>
    <dbReference type="NCBI Taxonomy" id="351224"/>
    <lineage>
        <taxon>Bacteria</taxon>
        <taxon>Bacillati</taxon>
        <taxon>Actinomycetota</taxon>
        <taxon>Actinomycetes</taxon>
        <taxon>Geodermatophilales</taxon>
        <taxon>Geodermatophilaceae</taxon>
        <taxon>Blastococcus</taxon>
    </lineage>
</organism>
<dbReference type="PANTHER" id="PTHR33840:SF1">
    <property type="entry name" value="TLE1 PHOSPHOLIPASE DOMAIN-CONTAINING PROTEIN"/>
    <property type="match status" value="1"/>
</dbReference>
<proteinExistence type="predicted"/>
<dbReference type="PANTHER" id="PTHR33840">
    <property type="match status" value="1"/>
</dbReference>
<evidence type="ECO:0000259" key="2">
    <source>
        <dbReference type="Pfam" id="PF09994"/>
    </source>
</evidence>
<sequence>MAHLVVCCDGTWQSVAAHSNVSRLHAAIVPAAGDPQPLYVRGVGVSRNPVDVLRGGLTGAGLDRSITDGYRWLVRQFRRGDRISVFGFSRGAYTARSLAGMIGRVGLVDGNGLDAGGIDDAVARAYARYRTARAAPDDTSWSAGLRFAYRAGDPDIPVAFIGVWDTVGALGIPAYVGVPDLTGSRKRYEFLDVVLNRHIPHARHAVALDEMRGPFRPTLWRDVASGQDVQQVWFPGDHSDVGGGHADKGLSDGALDWMMREATDAVGLVFDRGRFRGFRPDAGGALHGGWRGPAAAAMEVVMQPRPRAVPRVDHRQPDPRVAASAYERQQASGYRRTRTLSRPGDDATVTVPADQVWTATGLWLEPGRYRITASGRWQSAGHPSGPDGESSGLHHSGGTLSRLVGIGQNALRRLLNNPDAEVLGARREPALPWLSLIAAVANEETDAAGKTRHEDQHLLVGTGATARVERPGYLHAFPNDAWGFYGNNRGSVRLTVTRL</sequence>
<name>A0ABP6P5U1_9ACTN</name>
<dbReference type="Pfam" id="PF09994">
    <property type="entry name" value="T6SS_Tle1-like_cat"/>
    <property type="match status" value="1"/>
</dbReference>